<evidence type="ECO:0000313" key="2">
    <source>
        <dbReference type="EMBL" id="MEM5501244.1"/>
    </source>
</evidence>
<dbReference type="PANTHER" id="PTHR40072:SF1">
    <property type="entry name" value="MOLYBDOPTERIN-GUANINE DINUCLEOTIDE BIOSYNTHESIS ADAPTER PROTEIN"/>
    <property type="match status" value="1"/>
</dbReference>
<dbReference type="Gene3D" id="3.40.50.300">
    <property type="entry name" value="P-loop containing nucleotide triphosphate hydrolases"/>
    <property type="match status" value="1"/>
</dbReference>
<dbReference type="InterPro" id="IPR004435">
    <property type="entry name" value="MobB_dom"/>
</dbReference>
<keyword evidence="3" id="KW-1185">Reference proteome</keyword>
<dbReference type="CDD" id="cd03116">
    <property type="entry name" value="MobB"/>
    <property type="match status" value="1"/>
</dbReference>
<dbReference type="EMBL" id="JBBMQO010000003">
    <property type="protein sequence ID" value="MEM5501244.1"/>
    <property type="molecule type" value="Genomic_DNA"/>
</dbReference>
<proteinExistence type="predicted"/>
<dbReference type="InterPro" id="IPR027417">
    <property type="entry name" value="P-loop_NTPase"/>
</dbReference>
<evidence type="ECO:0000313" key="3">
    <source>
        <dbReference type="Proteomes" id="UP001477870"/>
    </source>
</evidence>
<dbReference type="NCBIfam" id="TIGR00176">
    <property type="entry name" value="mobB"/>
    <property type="match status" value="1"/>
</dbReference>
<dbReference type="SUPFAM" id="SSF52540">
    <property type="entry name" value="P-loop containing nucleoside triphosphate hydrolases"/>
    <property type="match status" value="1"/>
</dbReference>
<dbReference type="RefSeq" id="WP_342847782.1">
    <property type="nucleotide sequence ID" value="NZ_JBBMQO010000003.1"/>
</dbReference>
<protein>
    <submittedName>
        <fullName evidence="2">Molybdopterin-guanine dinucleotide biosynthesis protein B</fullName>
    </submittedName>
</protein>
<reference evidence="2 3" key="1">
    <citation type="submission" date="2024-03" db="EMBL/GenBank/DDBJ databases">
        <title>Community enrichment and isolation of bacterial strains for fucoidan degradation.</title>
        <authorList>
            <person name="Sichert A."/>
        </authorList>
    </citation>
    <scope>NUCLEOTIDE SEQUENCE [LARGE SCALE GENOMIC DNA]</scope>
    <source>
        <strain evidence="2 3">AS62</strain>
    </source>
</reference>
<organism evidence="2 3">
    <name type="scientific">Ahrensia kielensis</name>
    <dbReference type="NCBI Taxonomy" id="76980"/>
    <lineage>
        <taxon>Bacteria</taxon>
        <taxon>Pseudomonadati</taxon>
        <taxon>Pseudomonadota</taxon>
        <taxon>Alphaproteobacteria</taxon>
        <taxon>Hyphomicrobiales</taxon>
        <taxon>Ahrensiaceae</taxon>
        <taxon>Ahrensia</taxon>
    </lineage>
</organism>
<sequence>MTKPLFGISGFKNSGKTTLTASLIAEFTSRELSVSSVKHAHHEFDLDQPGTDTDKHRSSGAKEVVISSAKRWALMHEISADEDEPNLQTLITHMADADLILAEGFKSEEHPKVLLIASDEQAKLMGRINNVVAIAAEPNIEIDSDLPRFERNDIKQIADFIAQHLNLEPRS</sequence>
<dbReference type="PANTHER" id="PTHR40072">
    <property type="entry name" value="MOLYBDOPTERIN-GUANINE DINUCLEOTIDE BIOSYNTHESIS ADAPTER PROTEIN-RELATED"/>
    <property type="match status" value="1"/>
</dbReference>
<dbReference type="InterPro" id="IPR052539">
    <property type="entry name" value="MGD_biosynthesis_adapter"/>
</dbReference>
<gene>
    <name evidence="2" type="primary">mobB</name>
    <name evidence="2" type="ORF">WNY59_06540</name>
</gene>
<accession>A0ABU9T546</accession>
<comment type="caution">
    <text evidence="2">The sequence shown here is derived from an EMBL/GenBank/DDBJ whole genome shotgun (WGS) entry which is preliminary data.</text>
</comment>
<evidence type="ECO:0000259" key="1">
    <source>
        <dbReference type="Pfam" id="PF03205"/>
    </source>
</evidence>
<dbReference type="Proteomes" id="UP001477870">
    <property type="component" value="Unassembled WGS sequence"/>
</dbReference>
<name>A0ABU9T546_9HYPH</name>
<feature type="domain" description="Molybdopterin-guanine dinucleotide biosynthesis protein B (MobB)" evidence="1">
    <location>
        <begin position="6"/>
        <end position="136"/>
    </location>
</feature>
<dbReference type="Pfam" id="PF03205">
    <property type="entry name" value="MobB"/>
    <property type="match status" value="1"/>
</dbReference>